<dbReference type="SUPFAM" id="SSF109854">
    <property type="entry name" value="DinB/YfiT-like putative metalloenzymes"/>
    <property type="match status" value="1"/>
</dbReference>
<dbReference type="InterPro" id="IPR034660">
    <property type="entry name" value="DinB/YfiT-like"/>
</dbReference>
<evidence type="ECO:0000313" key="3">
    <source>
        <dbReference type="Proteomes" id="UP000886657"/>
    </source>
</evidence>
<proteinExistence type="predicted"/>
<feature type="domain" description="DinB-like" evidence="1">
    <location>
        <begin position="24"/>
        <end position="143"/>
    </location>
</feature>
<dbReference type="AlphaFoldDB" id="A0A9D7SE43"/>
<dbReference type="Gene3D" id="1.20.120.450">
    <property type="entry name" value="dinb family like domain"/>
    <property type="match status" value="1"/>
</dbReference>
<sequence>MERGRLWRTAFGNNVRLLELNGAGLTPELAARRAANGVASAAWIVGHLVLARRRILKLVGGTVPDAPEWEQHYARGGPGATAHLDWSALVTAFQATDQDLKAAFQQVADWDRPTTNPALGTEQPLEQVLSFLFMHECYHLGQIGLIRKLHGLPGAI</sequence>
<evidence type="ECO:0000313" key="2">
    <source>
        <dbReference type="EMBL" id="MBK9795924.1"/>
    </source>
</evidence>
<reference evidence="2" key="1">
    <citation type="submission" date="2020-10" db="EMBL/GenBank/DDBJ databases">
        <title>Connecting structure to function with the recovery of over 1000 high-quality activated sludge metagenome-assembled genomes encoding full-length rRNA genes using long-read sequencing.</title>
        <authorList>
            <person name="Singleton C.M."/>
            <person name="Petriglieri F."/>
            <person name="Kristensen J.M."/>
            <person name="Kirkegaard R.H."/>
            <person name="Michaelsen T.Y."/>
            <person name="Andersen M.H."/>
            <person name="Karst S.M."/>
            <person name="Dueholm M.S."/>
            <person name="Nielsen P.H."/>
            <person name="Albertsen M."/>
        </authorList>
    </citation>
    <scope>NUCLEOTIDE SEQUENCE</scope>
    <source>
        <strain evidence="2">Skiv_18-Q3-R9-52_MAXAC.067</strain>
    </source>
</reference>
<dbReference type="EMBL" id="JADKIO010000005">
    <property type="protein sequence ID" value="MBK9795924.1"/>
    <property type="molecule type" value="Genomic_DNA"/>
</dbReference>
<dbReference type="Proteomes" id="UP000886657">
    <property type="component" value="Unassembled WGS sequence"/>
</dbReference>
<dbReference type="Pfam" id="PF12867">
    <property type="entry name" value="DinB_2"/>
    <property type="match status" value="1"/>
</dbReference>
<evidence type="ECO:0000259" key="1">
    <source>
        <dbReference type="Pfam" id="PF12867"/>
    </source>
</evidence>
<dbReference type="InterPro" id="IPR024775">
    <property type="entry name" value="DinB-like"/>
</dbReference>
<comment type="caution">
    <text evidence="2">The sequence shown here is derived from an EMBL/GenBank/DDBJ whole genome shotgun (WGS) entry which is preliminary data.</text>
</comment>
<gene>
    <name evidence="2" type="ORF">IPP58_05425</name>
</gene>
<accession>A0A9D7SE43</accession>
<organism evidence="2 3">
    <name type="scientific">Candidatus Geothrix skivensis</name>
    <dbReference type="NCBI Taxonomy" id="2954439"/>
    <lineage>
        <taxon>Bacteria</taxon>
        <taxon>Pseudomonadati</taxon>
        <taxon>Acidobacteriota</taxon>
        <taxon>Holophagae</taxon>
        <taxon>Holophagales</taxon>
        <taxon>Holophagaceae</taxon>
        <taxon>Geothrix</taxon>
    </lineage>
</organism>
<protein>
    <submittedName>
        <fullName evidence="2">DinB family protein</fullName>
    </submittedName>
</protein>
<name>A0A9D7SE43_9BACT</name>